<organism evidence="1 2">
    <name type="scientific">Citrobacter phage Margaery</name>
    <dbReference type="NCBI Taxonomy" id="1701810"/>
    <lineage>
        <taxon>Viruses</taxon>
        <taxon>Duplodnaviria</taxon>
        <taxon>Heunggongvirae</taxon>
        <taxon>Uroviricota</taxon>
        <taxon>Caudoviricetes</taxon>
        <taxon>Pantevenvirales</taxon>
        <taxon>Straboviridae</taxon>
        <taxon>Pseudotevenvirus</taxon>
        <taxon>Pseudotevenvirus margaery</taxon>
    </lineage>
</organism>
<dbReference type="Proteomes" id="UP000201970">
    <property type="component" value="Segment"/>
</dbReference>
<sequence>MSPATSTIMYPKTAQENNRLTLIVVQLNSFFTASPINEQVIVPKAKIQANITINAEVIIFFSQKKAPFGA</sequence>
<evidence type="ECO:0000313" key="2">
    <source>
        <dbReference type="Proteomes" id="UP000201970"/>
    </source>
</evidence>
<accession>A0A0M3UL95</accession>
<name>A0A0M3UL95_9CAUD</name>
<evidence type="ECO:0000313" key="1">
    <source>
        <dbReference type="EMBL" id="ALF01813.1"/>
    </source>
</evidence>
<dbReference type="KEGG" id="vg:26647309"/>
<keyword evidence="2" id="KW-1185">Reference proteome</keyword>
<dbReference type="RefSeq" id="YP_009194939.1">
    <property type="nucleotide sequence ID" value="NC_028755.1"/>
</dbReference>
<protein>
    <submittedName>
        <fullName evidence="1">Uncharacterized protein</fullName>
    </submittedName>
</protein>
<gene>
    <name evidence="1" type="ORF">CPT_Margaery124</name>
</gene>
<dbReference type="GeneID" id="26647309"/>
<reference evidence="1 2" key="1">
    <citation type="submission" date="2015-08" db="EMBL/GenBank/DDBJ databases">
        <title>The Complete Genome of Citrobacter freundii Myophage Margaery.</title>
        <authorList>
            <person name="Yi D."/>
            <person name="Cadungog J.N."/>
            <person name="Cahill J.L."/>
            <person name="Rasche E.S."/>
            <person name="Everett G.F.K."/>
        </authorList>
    </citation>
    <scope>NUCLEOTIDE SEQUENCE [LARGE SCALE GENOMIC DNA]</scope>
</reference>
<proteinExistence type="predicted"/>
<dbReference type="EMBL" id="KT381880">
    <property type="protein sequence ID" value="ALF01813.1"/>
    <property type="molecule type" value="Genomic_DNA"/>
</dbReference>